<sequence>MLAELSEEKMEIQQESMKSSREEIIPQVLVYNKFGVLTNLQNIQTNQKPETSNNARVVKQVKCPPIIITQKIEDLKKLHKYLKTHIRGEYYTQYSKKPNQSIHQKHG</sequence>
<name>A0ABD2MZI3_9CUCU</name>
<keyword evidence="2" id="KW-1185">Reference proteome</keyword>
<protein>
    <submittedName>
        <fullName evidence="1">Uncharacterized protein</fullName>
    </submittedName>
</protein>
<comment type="caution">
    <text evidence="1">The sequence shown here is derived from an EMBL/GenBank/DDBJ whole genome shotgun (WGS) entry which is preliminary data.</text>
</comment>
<dbReference type="Proteomes" id="UP001516400">
    <property type="component" value="Unassembled WGS sequence"/>
</dbReference>
<evidence type="ECO:0000313" key="2">
    <source>
        <dbReference type="Proteomes" id="UP001516400"/>
    </source>
</evidence>
<dbReference type="EMBL" id="JABFTP020000042">
    <property type="protein sequence ID" value="KAL3271838.1"/>
    <property type="molecule type" value="Genomic_DNA"/>
</dbReference>
<reference evidence="1 2" key="1">
    <citation type="journal article" date="2021" name="BMC Biol.">
        <title>Horizontally acquired antibacterial genes associated with adaptive radiation of ladybird beetles.</title>
        <authorList>
            <person name="Li H.S."/>
            <person name="Tang X.F."/>
            <person name="Huang Y.H."/>
            <person name="Xu Z.Y."/>
            <person name="Chen M.L."/>
            <person name="Du X.Y."/>
            <person name="Qiu B.Y."/>
            <person name="Chen P.T."/>
            <person name="Zhang W."/>
            <person name="Slipinski A."/>
            <person name="Escalona H.E."/>
            <person name="Waterhouse R.M."/>
            <person name="Zwick A."/>
            <person name="Pang H."/>
        </authorList>
    </citation>
    <scope>NUCLEOTIDE SEQUENCE [LARGE SCALE GENOMIC DNA]</scope>
    <source>
        <strain evidence="1">SYSU2018</strain>
    </source>
</reference>
<proteinExistence type="predicted"/>
<gene>
    <name evidence="1" type="ORF">HHI36_022308</name>
</gene>
<evidence type="ECO:0000313" key="1">
    <source>
        <dbReference type="EMBL" id="KAL3271838.1"/>
    </source>
</evidence>
<organism evidence="1 2">
    <name type="scientific">Cryptolaemus montrouzieri</name>
    <dbReference type="NCBI Taxonomy" id="559131"/>
    <lineage>
        <taxon>Eukaryota</taxon>
        <taxon>Metazoa</taxon>
        <taxon>Ecdysozoa</taxon>
        <taxon>Arthropoda</taxon>
        <taxon>Hexapoda</taxon>
        <taxon>Insecta</taxon>
        <taxon>Pterygota</taxon>
        <taxon>Neoptera</taxon>
        <taxon>Endopterygota</taxon>
        <taxon>Coleoptera</taxon>
        <taxon>Polyphaga</taxon>
        <taxon>Cucujiformia</taxon>
        <taxon>Coccinelloidea</taxon>
        <taxon>Coccinellidae</taxon>
        <taxon>Scymninae</taxon>
        <taxon>Scymnini</taxon>
        <taxon>Cryptolaemus</taxon>
    </lineage>
</organism>
<dbReference type="AlphaFoldDB" id="A0ABD2MZI3"/>
<accession>A0ABD2MZI3</accession>